<evidence type="ECO:0008006" key="6">
    <source>
        <dbReference type="Google" id="ProtNLM"/>
    </source>
</evidence>
<dbReference type="EMBL" id="KI635769">
    <property type="protein sequence ID" value="ETB58912.1"/>
    <property type="molecule type" value="Genomic_DNA"/>
</dbReference>
<feature type="compositionally biased region" description="Pro residues" evidence="1">
    <location>
        <begin position="287"/>
        <end position="297"/>
    </location>
</feature>
<feature type="chain" id="PRO_5004764173" description="Merozoite TRAP-like protein" evidence="3">
    <location>
        <begin position="26"/>
        <end position="660"/>
    </location>
</feature>
<dbReference type="Proteomes" id="UP000018538">
    <property type="component" value="Unassembled WGS sequence"/>
</dbReference>
<proteinExistence type="predicted"/>
<feature type="compositionally biased region" description="Low complexity" evidence="1">
    <location>
        <begin position="378"/>
        <end position="392"/>
    </location>
</feature>
<sequence>MKTQITNYLYVYIIFLILKIKYNSANETCDNWGPWGPCTNQITTRTCLTNTSLIEKEDCSQCKGWSEWLECKNGKRSRHMINCPFIIDIQDCLTDINGEISYKNKQVIYDNSDSENQQTPSNNNTSTIKPHFLQAQEGPQPALVQGADQKGENKQEAGKDQVPGKAAAAGSVSAPDAAASKAGKGPDNSQGAKKADAEPEKVNTGSQGGSPPASPEGQKVEGQNAKEKKPGEDGSQSAADKGVSGEGVGGKVVKAPDASGSDGNVLKDAGSGVAAAKKGGPEGGPQVIPPVKQPPEVPGNGGVGDHLVGNGHGINHRQGHDPIPPVDPSRSPLLLPTVDLSSDFNLDPSVHPPPLPSRIPITNEPLDPYSKEPPPSIPGSIESLIPGAGPVRVPVPGPGSPLPPNPEGRSPELSVNQNGDGAIGSGIDSIGSELNRSEISSPNSVIDNTGLNNMYERNNDLNSMGIYNYHNSGMSNNLHRNMNPHHGDSLDRPHNFSGIRSASPSSYYGPEGSHRDVDHTNNPNSLYGNSQRSNLRSNINDTNPFEYNNDTTRHDNYNSHGINGQPRSHESYESYEANGEEHDHNRDNRSKYNNSEEYGNFNKLFVATGMGLVILLSGTIASYALYNEKNKPPGDSIFNSGFADIPASKMIHEDEFWGTE</sequence>
<organism evidence="4 5">
    <name type="scientific">Plasmodium yoelii 17X</name>
    <dbReference type="NCBI Taxonomy" id="1323249"/>
    <lineage>
        <taxon>Eukaryota</taxon>
        <taxon>Sar</taxon>
        <taxon>Alveolata</taxon>
        <taxon>Apicomplexa</taxon>
        <taxon>Aconoidasida</taxon>
        <taxon>Haemosporida</taxon>
        <taxon>Plasmodiidae</taxon>
        <taxon>Plasmodium</taxon>
        <taxon>Plasmodium (Vinckeia)</taxon>
    </lineage>
</organism>
<evidence type="ECO:0000313" key="4">
    <source>
        <dbReference type="EMBL" id="ETB58912.1"/>
    </source>
</evidence>
<evidence type="ECO:0000256" key="2">
    <source>
        <dbReference type="SAM" id="Phobius"/>
    </source>
</evidence>
<name>V7PJD2_PLAYE</name>
<feature type="compositionally biased region" description="Basic and acidic residues" evidence="1">
    <location>
        <begin position="149"/>
        <end position="159"/>
    </location>
</feature>
<keyword evidence="5" id="KW-1185">Reference proteome</keyword>
<protein>
    <recommendedName>
        <fullName evidence="6">Merozoite TRAP-like protein</fullName>
    </recommendedName>
</protein>
<accession>V7PJD2</accession>
<feature type="compositionally biased region" description="Pro residues" evidence="1">
    <location>
        <begin position="393"/>
        <end position="406"/>
    </location>
</feature>
<feature type="region of interest" description="Disordered" evidence="1">
    <location>
        <begin position="477"/>
        <end position="594"/>
    </location>
</feature>
<feature type="region of interest" description="Disordered" evidence="1">
    <location>
        <begin position="139"/>
        <end position="420"/>
    </location>
</feature>
<feature type="transmembrane region" description="Helical" evidence="2">
    <location>
        <begin position="604"/>
        <end position="626"/>
    </location>
</feature>
<keyword evidence="2" id="KW-1133">Transmembrane helix</keyword>
<evidence type="ECO:0000313" key="5">
    <source>
        <dbReference type="Proteomes" id="UP000018538"/>
    </source>
</evidence>
<feature type="signal peptide" evidence="3">
    <location>
        <begin position="1"/>
        <end position="25"/>
    </location>
</feature>
<evidence type="ECO:0000256" key="1">
    <source>
        <dbReference type="SAM" id="MobiDB-lite"/>
    </source>
</evidence>
<evidence type="ECO:0000256" key="3">
    <source>
        <dbReference type="SAM" id="SignalP"/>
    </source>
</evidence>
<feature type="compositionally biased region" description="Polar residues" evidence="1">
    <location>
        <begin position="520"/>
        <end position="550"/>
    </location>
</feature>
<feature type="compositionally biased region" description="Basic and acidic residues" evidence="1">
    <location>
        <begin position="485"/>
        <end position="494"/>
    </location>
</feature>
<dbReference type="AlphaFoldDB" id="V7PJD2"/>
<keyword evidence="3" id="KW-0732">Signal</keyword>
<gene>
    <name evidence="4" type="ORF">YYC_03667</name>
</gene>
<keyword evidence="2" id="KW-0472">Membrane</keyword>
<feature type="compositionally biased region" description="Low complexity" evidence="1">
    <location>
        <begin position="267"/>
        <end position="278"/>
    </location>
</feature>
<keyword evidence="2" id="KW-0812">Transmembrane</keyword>
<feature type="compositionally biased region" description="Low complexity" evidence="1">
    <location>
        <begin position="166"/>
        <end position="180"/>
    </location>
</feature>
<feature type="compositionally biased region" description="Basic and acidic residues" evidence="1">
    <location>
        <begin position="579"/>
        <end position="590"/>
    </location>
</feature>
<dbReference type="OrthoDB" id="383129at2759"/>
<reference evidence="4 5" key="1">
    <citation type="submission" date="2013-11" db="EMBL/GenBank/DDBJ databases">
        <title>The Genome Sequence of Plasmodium yoelii 17X.</title>
        <authorList>
            <consortium name="The Broad Institute Genomics Platform"/>
            <consortium name="The Broad Institute Genome Sequencing Center for Infectious Disease"/>
            <person name="Neafsey D."/>
            <person name="Adams J."/>
            <person name="Walker B."/>
            <person name="Young S.K."/>
            <person name="Zeng Q."/>
            <person name="Gargeya S."/>
            <person name="Fitzgerald M."/>
            <person name="Haas B."/>
            <person name="Abouelleil A."/>
            <person name="Alvarado L."/>
            <person name="Chapman S.B."/>
            <person name="Gainer-Dewar J."/>
            <person name="Goldberg J."/>
            <person name="Griggs A."/>
            <person name="Gujja S."/>
            <person name="Hansen M."/>
            <person name="Howarth C."/>
            <person name="Imamovic A."/>
            <person name="Ireland A."/>
            <person name="Larimer J."/>
            <person name="McCowan C."/>
            <person name="Murphy C."/>
            <person name="Pearson M."/>
            <person name="Poon T.W."/>
            <person name="Priest M."/>
            <person name="Roberts A."/>
            <person name="Saif S."/>
            <person name="Shea T."/>
            <person name="Sykes S."/>
            <person name="Wortman J."/>
            <person name="Nusbaum C."/>
            <person name="Birren B."/>
        </authorList>
    </citation>
    <scope>NUCLEOTIDE SEQUENCE [LARGE SCALE GENOMIC DNA]</scope>
    <source>
        <strain evidence="4 5">17X</strain>
    </source>
</reference>